<dbReference type="AlphaFoldDB" id="A0A8H3B2L3"/>
<dbReference type="SUPFAM" id="SSF52467">
    <property type="entry name" value="DHS-like NAD/FAD-binding domain"/>
    <property type="match status" value="1"/>
</dbReference>
<organism evidence="3 4">
    <name type="scientific">Rhizoctonia solani</name>
    <dbReference type="NCBI Taxonomy" id="456999"/>
    <lineage>
        <taxon>Eukaryota</taxon>
        <taxon>Fungi</taxon>
        <taxon>Dikarya</taxon>
        <taxon>Basidiomycota</taxon>
        <taxon>Agaricomycotina</taxon>
        <taxon>Agaricomycetes</taxon>
        <taxon>Cantharellales</taxon>
        <taxon>Ceratobasidiaceae</taxon>
        <taxon>Rhizoctonia</taxon>
    </lineage>
</organism>
<evidence type="ECO:0000313" key="4">
    <source>
        <dbReference type="Proteomes" id="UP000663826"/>
    </source>
</evidence>
<dbReference type="Proteomes" id="UP000663826">
    <property type="component" value="Unassembled WGS sequence"/>
</dbReference>
<dbReference type="EMBL" id="CAJMWQ010001326">
    <property type="protein sequence ID" value="CAE6446200.1"/>
    <property type="molecule type" value="Genomic_DNA"/>
</dbReference>
<evidence type="ECO:0000313" key="3">
    <source>
        <dbReference type="EMBL" id="CAE6446200.1"/>
    </source>
</evidence>
<evidence type="ECO:0008006" key="5">
    <source>
        <dbReference type="Google" id="ProtNLM"/>
    </source>
</evidence>
<proteinExistence type="predicted"/>
<dbReference type="InterPro" id="IPR029035">
    <property type="entry name" value="DHS-like_NAD/FAD-binding_dom"/>
</dbReference>
<dbReference type="GO" id="GO:0005739">
    <property type="term" value="C:mitochondrion"/>
    <property type="evidence" value="ECO:0007669"/>
    <property type="project" value="UniProtKB-SubCell"/>
</dbReference>
<keyword evidence="2" id="KW-0496">Mitochondrion</keyword>
<comment type="subcellular location">
    <subcellularLocation>
        <location evidence="1">Mitochondrion</location>
    </subcellularLocation>
</comment>
<gene>
    <name evidence="3" type="ORF">RDB_LOCUS74808</name>
</gene>
<dbReference type="Gene3D" id="3.40.50.1220">
    <property type="entry name" value="TPP-binding domain"/>
    <property type="match status" value="1"/>
</dbReference>
<reference evidence="3" key="1">
    <citation type="submission" date="2021-01" db="EMBL/GenBank/DDBJ databases">
        <authorList>
            <person name="Kaushik A."/>
        </authorList>
    </citation>
    <scope>NUCLEOTIDE SEQUENCE</scope>
    <source>
        <strain evidence="3">AG1-1B</strain>
    </source>
</reference>
<evidence type="ECO:0000256" key="1">
    <source>
        <dbReference type="ARBA" id="ARBA00004173"/>
    </source>
</evidence>
<evidence type="ECO:0000256" key="2">
    <source>
        <dbReference type="ARBA" id="ARBA00023128"/>
    </source>
</evidence>
<name>A0A8H3B2L3_9AGAM</name>
<accession>A0A8H3B2L3</accession>
<sequence length="389" mass="42314">MSSGTKIYDSTNQPAAFNAVVEAIAKTDRIIFLCGPDLSTAAGMSALNKPSAINSNGIASQMSLSALIKECSSPDRGLSQLPNKQLAAYNMAMAERRIRARSAPINTFHQYFQRVFGLKHVVRYLTTSFDALEAAGKRAVESKCPGVREKDVTAFDGSFLRGATLLCEDCPLMAEQPSTSRRQAQAALSNHLRPAVQANIGIDMLPGGKLRNKVITGAKSTDLLLIAGISLQADEIMDLAQEIAEEVHGRYGGVVYIGEQPICGRTAKYHVDFHLKMDPDECAHHIFDAMERLQAGDVSMEPSADEENDKSDIWSLTINSTAWFALKSRSLLRLDATSAIWDLKSVCCNANAAATISATLGHITQVGPRHVLYCRCLGVRPKGFLSRRR</sequence>
<protein>
    <recommendedName>
        <fullName evidence="5">Deacetylase sirtuin-type domain-containing protein</fullName>
    </recommendedName>
</protein>
<comment type="caution">
    <text evidence="3">The sequence shown here is derived from an EMBL/GenBank/DDBJ whole genome shotgun (WGS) entry which is preliminary data.</text>
</comment>